<accession>A0A7E4UM30</accession>
<dbReference type="WBParaSite" id="Pan_g10396.t1">
    <property type="protein sequence ID" value="Pan_g10396.t1"/>
    <property type="gene ID" value="Pan_g10396"/>
</dbReference>
<dbReference type="Proteomes" id="UP000492821">
    <property type="component" value="Unassembled WGS sequence"/>
</dbReference>
<protein>
    <submittedName>
        <fullName evidence="2">DNA-directed RNA polymerase</fullName>
    </submittedName>
</protein>
<evidence type="ECO:0000313" key="1">
    <source>
        <dbReference type="Proteomes" id="UP000492821"/>
    </source>
</evidence>
<dbReference type="AlphaFoldDB" id="A0A7E4UM30"/>
<reference evidence="1" key="1">
    <citation type="journal article" date="2013" name="Genetics">
        <title>The draft genome and transcriptome of Panagrellus redivivus are shaped by the harsh demands of a free-living lifestyle.</title>
        <authorList>
            <person name="Srinivasan J."/>
            <person name="Dillman A.R."/>
            <person name="Macchietto M.G."/>
            <person name="Heikkinen L."/>
            <person name="Lakso M."/>
            <person name="Fracchia K.M."/>
            <person name="Antoshechkin I."/>
            <person name="Mortazavi A."/>
            <person name="Wong G."/>
            <person name="Sternberg P.W."/>
        </authorList>
    </citation>
    <scope>NUCLEOTIDE SEQUENCE [LARGE SCALE GENOMIC DNA]</scope>
    <source>
        <strain evidence="1">MT8872</strain>
    </source>
</reference>
<organism evidence="1 2">
    <name type="scientific">Panagrellus redivivus</name>
    <name type="common">Microworm</name>
    <dbReference type="NCBI Taxonomy" id="6233"/>
    <lineage>
        <taxon>Eukaryota</taxon>
        <taxon>Metazoa</taxon>
        <taxon>Ecdysozoa</taxon>
        <taxon>Nematoda</taxon>
        <taxon>Chromadorea</taxon>
        <taxon>Rhabditida</taxon>
        <taxon>Tylenchina</taxon>
        <taxon>Panagrolaimomorpha</taxon>
        <taxon>Panagrolaimoidea</taxon>
        <taxon>Panagrolaimidae</taxon>
        <taxon>Panagrellus</taxon>
    </lineage>
</organism>
<keyword evidence="1" id="KW-1185">Reference proteome</keyword>
<evidence type="ECO:0000313" key="2">
    <source>
        <dbReference type="WBParaSite" id="Pan_g10396.t1"/>
    </source>
</evidence>
<proteinExistence type="predicted"/>
<reference evidence="2" key="2">
    <citation type="submission" date="2020-10" db="UniProtKB">
        <authorList>
            <consortium name="WormBaseParasite"/>
        </authorList>
    </citation>
    <scope>IDENTIFICATION</scope>
</reference>
<name>A0A7E4UM30_PANRE</name>
<sequence>MYANDDLLNLCMPQSHSYTCGIVKNDVMQGLLHLYVRHHLAFEYEVPGLRAQRLMLPSEMQNVLFRIAKVSNINYAKADVVDFKRLYCADRKTRDILYRAQLMIRRFMETAISTLSMTTSSNQKGQLQLCYQLKNAKKLVLGVSDIKKTVRSFDDSRRVRYIKTAFFK</sequence>